<name>A0AAF0PUC1_SOLVR</name>
<protein>
    <submittedName>
        <fullName evidence="1">Uncharacterized protein</fullName>
    </submittedName>
</protein>
<dbReference type="Proteomes" id="UP001234989">
    <property type="component" value="Chromosome 1"/>
</dbReference>
<evidence type="ECO:0000313" key="2">
    <source>
        <dbReference type="Proteomes" id="UP001234989"/>
    </source>
</evidence>
<evidence type="ECO:0000313" key="1">
    <source>
        <dbReference type="EMBL" id="WMV10070.1"/>
    </source>
</evidence>
<keyword evidence="2" id="KW-1185">Reference proteome</keyword>
<proteinExistence type="predicted"/>
<gene>
    <name evidence="1" type="ORF">MTR67_003455</name>
</gene>
<organism evidence="1 2">
    <name type="scientific">Solanum verrucosum</name>
    <dbReference type="NCBI Taxonomy" id="315347"/>
    <lineage>
        <taxon>Eukaryota</taxon>
        <taxon>Viridiplantae</taxon>
        <taxon>Streptophyta</taxon>
        <taxon>Embryophyta</taxon>
        <taxon>Tracheophyta</taxon>
        <taxon>Spermatophyta</taxon>
        <taxon>Magnoliopsida</taxon>
        <taxon>eudicotyledons</taxon>
        <taxon>Gunneridae</taxon>
        <taxon>Pentapetalae</taxon>
        <taxon>asterids</taxon>
        <taxon>lamiids</taxon>
        <taxon>Solanales</taxon>
        <taxon>Solanaceae</taxon>
        <taxon>Solanoideae</taxon>
        <taxon>Solaneae</taxon>
        <taxon>Solanum</taxon>
    </lineage>
</organism>
<dbReference type="EMBL" id="CP133612">
    <property type="protein sequence ID" value="WMV10070.1"/>
    <property type="molecule type" value="Genomic_DNA"/>
</dbReference>
<dbReference type="AlphaFoldDB" id="A0AAF0PUC1"/>
<accession>A0AAF0PUC1</accession>
<sequence length="74" mass="8755">MESHHVSLFNHQMKSSLMCAFDNTGFTISMSVQRSYLQEFASKISDINHKLLYMLVDWQLNVPCIFLFYLLIDY</sequence>
<reference evidence="1" key="1">
    <citation type="submission" date="2023-08" db="EMBL/GenBank/DDBJ databases">
        <title>A de novo genome assembly of Solanum verrucosum Schlechtendal, a Mexican diploid species geographically isolated from the other diploid A-genome species in potato relatives.</title>
        <authorList>
            <person name="Hosaka K."/>
        </authorList>
    </citation>
    <scope>NUCLEOTIDE SEQUENCE</scope>
    <source>
        <tissue evidence="1">Young leaves</tissue>
    </source>
</reference>